<evidence type="ECO:0000313" key="3">
    <source>
        <dbReference type="Proteomes" id="UP000240883"/>
    </source>
</evidence>
<organism evidence="2 3">
    <name type="scientific">Corynespora cassiicola Philippines</name>
    <dbReference type="NCBI Taxonomy" id="1448308"/>
    <lineage>
        <taxon>Eukaryota</taxon>
        <taxon>Fungi</taxon>
        <taxon>Dikarya</taxon>
        <taxon>Ascomycota</taxon>
        <taxon>Pezizomycotina</taxon>
        <taxon>Dothideomycetes</taxon>
        <taxon>Pleosporomycetidae</taxon>
        <taxon>Pleosporales</taxon>
        <taxon>Corynesporascaceae</taxon>
        <taxon>Corynespora</taxon>
    </lineage>
</organism>
<reference evidence="2 3" key="1">
    <citation type="journal article" date="2018" name="Front. Microbiol.">
        <title>Genome-Wide Analysis of Corynespora cassiicola Leaf Fall Disease Putative Effectors.</title>
        <authorList>
            <person name="Lopez D."/>
            <person name="Ribeiro S."/>
            <person name="Label P."/>
            <person name="Fumanal B."/>
            <person name="Venisse J.S."/>
            <person name="Kohler A."/>
            <person name="de Oliveira R.R."/>
            <person name="Labutti K."/>
            <person name="Lipzen A."/>
            <person name="Lail K."/>
            <person name="Bauer D."/>
            <person name="Ohm R.A."/>
            <person name="Barry K.W."/>
            <person name="Spatafora J."/>
            <person name="Grigoriev I.V."/>
            <person name="Martin F.M."/>
            <person name="Pujade-Renaud V."/>
        </authorList>
    </citation>
    <scope>NUCLEOTIDE SEQUENCE [LARGE SCALE GENOMIC DNA]</scope>
    <source>
        <strain evidence="2 3">Philippines</strain>
    </source>
</reference>
<name>A0A2T2N8R0_CORCC</name>
<feature type="compositionally biased region" description="Basic and acidic residues" evidence="1">
    <location>
        <begin position="121"/>
        <end position="133"/>
    </location>
</feature>
<evidence type="ECO:0000256" key="1">
    <source>
        <dbReference type="SAM" id="MobiDB-lite"/>
    </source>
</evidence>
<dbReference type="AlphaFoldDB" id="A0A2T2N8R0"/>
<dbReference type="EMBL" id="KZ678143">
    <property type="protein sequence ID" value="PSN61814.1"/>
    <property type="molecule type" value="Genomic_DNA"/>
</dbReference>
<feature type="compositionally biased region" description="Low complexity" evidence="1">
    <location>
        <begin position="64"/>
        <end position="73"/>
    </location>
</feature>
<evidence type="ECO:0000313" key="2">
    <source>
        <dbReference type="EMBL" id="PSN61814.1"/>
    </source>
</evidence>
<proteinExistence type="predicted"/>
<accession>A0A2T2N8R0</accession>
<keyword evidence="3" id="KW-1185">Reference proteome</keyword>
<dbReference type="OrthoDB" id="3794829at2759"/>
<dbReference type="Proteomes" id="UP000240883">
    <property type="component" value="Unassembled WGS sequence"/>
</dbReference>
<sequence>MCHYWKKIHLCGCLSRPYLFTCRPALVARNTCAPRGELPEFETPTASHFQCFNCLVKEQRAETEATNQAAAEAAEAERQAAEEADKKQKEQERKEKEERVRREAIEKARLEREEEARVEAERKTQIEREKREGGAWSDVPTFKKGRGKGRKVNGGTQSVPISPILTTSPASVVSPPSSAPLQVSTPSKGGGRAGVWGPSRK</sequence>
<feature type="compositionally biased region" description="Basic and acidic residues" evidence="1">
    <location>
        <begin position="75"/>
        <end position="101"/>
    </location>
</feature>
<gene>
    <name evidence="2" type="ORF">BS50DRAFT_592750</name>
</gene>
<protein>
    <submittedName>
        <fullName evidence="2">Uncharacterized protein</fullName>
    </submittedName>
</protein>
<feature type="region of interest" description="Disordered" evidence="1">
    <location>
        <begin position="64"/>
        <end position="101"/>
    </location>
</feature>
<feature type="compositionally biased region" description="Low complexity" evidence="1">
    <location>
        <begin position="168"/>
        <end position="180"/>
    </location>
</feature>
<feature type="region of interest" description="Disordered" evidence="1">
    <location>
        <begin position="121"/>
        <end position="201"/>
    </location>
</feature>
<feature type="compositionally biased region" description="Polar residues" evidence="1">
    <location>
        <begin position="156"/>
        <end position="167"/>
    </location>
</feature>